<protein>
    <submittedName>
        <fullName evidence="2">Uncharacterized protein</fullName>
    </submittedName>
</protein>
<keyword evidence="1" id="KW-1133">Transmembrane helix</keyword>
<keyword evidence="3" id="KW-1185">Reference proteome</keyword>
<sequence length="143" mass="15664">MAKIIRYALATFCFAVSVGCLALWIGGNEYTAGVCPFSWCARLDGSGGLGCISIEPSPFDEKQLLYISVENTSRKMWFEDYMIAKGRFGAVDTATVFFPLWYPALVFALAGVGVIRFRRQFSIRSALIVFAVVAALLAMPLAL</sequence>
<dbReference type="KEGG" id="llh:I41_32240"/>
<feature type="transmembrane region" description="Helical" evidence="1">
    <location>
        <begin position="96"/>
        <end position="115"/>
    </location>
</feature>
<dbReference type="PROSITE" id="PS51257">
    <property type="entry name" value="PROKAR_LIPOPROTEIN"/>
    <property type="match status" value="1"/>
</dbReference>
<accession>A0A517U082</accession>
<dbReference type="EMBL" id="CP036339">
    <property type="protein sequence ID" value="QDT74030.1"/>
    <property type="molecule type" value="Genomic_DNA"/>
</dbReference>
<keyword evidence="1" id="KW-0812">Transmembrane</keyword>
<gene>
    <name evidence="2" type="ORF">I41_32240</name>
</gene>
<organism evidence="2 3">
    <name type="scientific">Lacipirellula limnantheis</name>
    <dbReference type="NCBI Taxonomy" id="2528024"/>
    <lineage>
        <taxon>Bacteria</taxon>
        <taxon>Pseudomonadati</taxon>
        <taxon>Planctomycetota</taxon>
        <taxon>Planctomycetia</taxon>
        <taxon>Pirellulales</taxon>
        <taxon>Lacipirellulaceae</taxon>
        <taxon>Lacipirellula</taxon>
    </lineage>
</organism>
<feature type="transmembrane region" description="Helical" evidence="1">
    <location>
        <begin position="122"/>
        <end position="142"/>
    </location>
</feature>
<keyword evidence="1" id="KW-0472">Membrane</keyword>
<dbReference type="Proteomes" id="UP000317909">
    <property type="component" value="Chromosome"/>
</dbReference>
<reference evidence="2 3" key="1">
    <citation type="submission" date="2019-02" db="EMBL/GenBank/DDBJ databases">
        <title>Deep-cultivation of Planctomycetes and their phenomic and genomic characterization uncovers novel biology.</title>
        <authorList>
            <person name="Wiegand S."/>
            <person name="Jogler M."/>
            <person name="Boedeker C."/>
            <person name="Pinto D."/>
            <person name="Vollmers J."/>
            <person name="Rivas-Marin E."/>
            <person name="Kohn T."/>
            <person name="Peeters S.H."/>
            <person name="Heuer A."/>
            <person name="Rast P."/>
            <person name="Oberbeckmann S."/>
            <person name="Bunk B."/>
            <person name="Jeske O."/>
            <person name="Meyerdierks A."/>
            <person name="Storesund J.E."/>
            <person name="Kallscheuer N."/>
            <person name="Luecker S."/>
            <person name="Lage O.M."/>
            <person name="Pohl T."/>
            <person name="Merkel B.J."/>
            <person name="Hornburger P."/>
            <person name="Mueller R.-W."/>
            <person name="Bruemmer F."/>
            <person name="Labrenz M."/>
            <person name="Spormann A.M."/>
            <person name="Op den Camp H."/>
            <person name="Overmann J."/>
            <person name="Amann R."/>
            <person name="Jetten M.S.M."/>
            <person name="Mascher T."/>
            <person name="Medema M.H."/>
            <person name="Devos D.P."/>
            <person name="Kaster A.-K."/>
            <person name="Ovreas L."/>
            <person name="Rohde M."/>
            <person name="Galperin M.Y."/>
            <person name="Jogler C."/>
        </authorList>
    </citation>
    <scope>NUCLEOTIDE SEQUENCE [LARGE SCALE GENOMIC DNA]</scope>
    <source>
        <strain evidence="2 3">I41</strain>
    </source>
</reference>
<name>A0A517U082_9BACT</name>
<evidence type="ECO:0000313" key="2">
    <source>
        <dbReference type="EMBL" id="QDT74030.1"/>
    </source>
</evidence>
<evidence type="ECO:0000256" key="1">
    <source>
        <dbReference type="SAM" id="Phobius"/>
    </source>
</evidence>
<proteinExistence type="predicted"/>
<evidence type="ECO:0000313" key="3">
    <source>
        <dbReference type="Proteomes" id="UP000317909"/>
    </source>
</evidence>
<feature type="transmembrane region" description="Helical" evidence="1">
    <location>
        <begin position="7"/>
        <end position="27"/>
    </location>
</feature>
<dbReference type="AlphaFoldDB" id="A0A517U082"/>
<dbReference type="RefSeq" id="WP_145433828.1">
    <property type="nucleotide sequence ID" value="NZ_CP036339.1"/>
</dbReference>